<dbReference type="GO" id="GO:0046872">
    <property type="term" value="F:metal ion binding"/>
    <property type="evidence" value="ECO:0007669"/>
    <property type="project" value="UniProtKB-KW"/>
</dbReference>
<accession>A0A086Y1R0</accession>
<evidence type="ECO:0000256" key="9">
    <source>
        <dbReference type="ARBA" id="ARBA00023285"/>
    </source>
</evidence>
<keyword evidence="12" id="KW-1185">Reference proteome</keyword>
<evidence type="ECO:0000313" key="12">
    <source>
        <dbReference type="Proteomes" id="UP000028824"/>
    </source>
</evidence>
<evidence type="ECO:0000256" key="8">
    <source>
        <dbReference type="ARBA" id="ARBA00022833"/>
    </source>
</evidence>
<evidence type="ECO:0000256" key="3">
    <source>
        <dbReference type="ARBA" id="ARBA00022490"/>
    </source>
</evidence>
<keyword evidence="3" id="KW-0963">Cytoplasm</keyword>
<evidence type="ECO:0000313" key="11">
    <source>
        <dbReference type="EMBL" id="KFI28210.1"/>
    </source>
</evidence>
<comment type="similarity">
    <text evidence="2">Belongs to the peptidase M20A family. ArgE subfamily.</text>
</comment>
<dbReference type="eggNOG" id="COG0624">
    <property type="taxonomic scope" value="Bacteria"/>
</dbReference>
<dbReference type="SUPFAM" id="SSF55031">
    <property type="entry name" value="Bacterial exopeptidase dimerisation domain"/>
    <property type="match status" value="1"/>
</dbReference>
<evidence type="ECO:0000256" key="7">
    <source>
        <dbReference type="ARBA" id="ARBA00022801"/>
    </source>
</evidence>
<dbReference type="InterPro" id="IPR002933">
    <property type="entry name" value="Peptidase_M20"/>
</dbReference>
<dbReference type="PANTHER" id="PTHR43808">
    <property type="entry name" value="ACETYLORNITHINE DEACETYLASE"/>
    <property type="match status" value="1"/>
</dbReference>
<organism evidence="11 12">
    <name type="scientific">Paenirhodobacter enshiensis</name>
    <dbReference type="NCBI Taxonomy" id="1105367"/>
    <lineage>
        <taxon>Bacteria</taxon>
        <taxon>Pseudomonadati</taxon>
        <taxon>Pseudomonadota</taxon>
        <taxon>Alphaproteobacteria</taxon>
        <taxon>Rhodobacterales</taxon>
        <taxon>Rhodobacter group</taxon>
        <taxon>Paenirhodobacter</taxon>
    </lineage>
</organism>
<evidence type="ECO:0000256" key="5">
    <source>
        <dbReference type="ARBA" id="ARBA00022605"/>
    </source>
</evidence>
<keyword evidence="8" id="KW-0862">Zinc</keyword>
<dbReference type="InterPro" id="IPR001261">
    <property type="entry name" value="ArgE/DapE_CS"/>
</dbReference>
<dbReference type="Proteomes" id="UP000028824">
    <property type="component" value="Unassembled WGS sequence"/>
</dbReference>
<protein>
    <submittedName>
        <fullName evidence="11">Acetylornithine deacetylase</fullName>
        <ecNumber evidence="11">3.5.1.16</ecNumber>
    </submittedName>
</protein>
<keyword evidence="7 11" id="KW-0378">Hydrolase</keyword>
<dbReference type="GO" id="GO:0008777">
    <property type="term" value="F:acetylornithine deacetylase activity"/>
    <property type="evidence" value="ECO:0007669"/>
    <property type="project" value="UniProtKB-EC"/>
</dbReference>
<evidence type="ECO:0000256" key="6">
    <source>
        <dbReference type="ARBA" id="ARBA00022723"/>
    </source>
</evidence>
<comment type="cofactor">
    <cofactor evidence="1">
        <name>Zn(2+)</name>
        <dbReference type="ChEBI" id="CHEBI:29105"/>
    </cofactor>
</comment>
<dbReference type="PROSITE" id="PS00758">
    <property type="entry name" value="ARGE_DAPE_CPG2_1"/>
    <property type="match status" value="1"/>
</dbReference>
<sequence>MMSAAPTGRIVELLRELVAFPSVSSETNLPLIDRAAGILEAAGFTVTRIAASVPGKGGLLAKLGAGDGGVLFSAHTDVVPVAGQSWSADPFTLRPDGTRLVGRGATDMKGFVACVLAMAETLADAPPVKPVSIALSWDEEVGCRGIPEMIDRVIPTLGRPDLCIVGEPTSLRLCLGHKGKASYRAICRGSAGHSAMAPHFVNALHGAADLIAVLRAEQDRLMHEGARDDAYDPPCSTVHAGVMRGGVALNIVPDTGEVLFEIRHLAAETPEAIVSRIRSALPEGDAPGEIRIAETGSYPGLATDPSLPAVQALAALLDDPAPITVAYGTEAGFFARAGLTTVVCGPGTMKDGHQPDESIEVSELTACAALLDRLVHG</sequence>
<dbReference type="AlphaFoldDB" id="A0A086Y1R0"/>
<dbReference type="Gene3D" id="3.40.630.10">
    <property type="entry name" value="Zn peptidases"/>
    <property type="match status" value="1"/>
</dbReference>
<proteinExistence type="inferred from homology"/>
<dbReference type="CDD" id="cd03894">
    <property type="entry name" value="M20_ArgE"/>
    <property type="match status" value="1"/>
</dbReference>
<dbReference type="InterPro" id="IPR010169">
    <property type="entry name" value="AcOrn-deacetyl"/>
</dbReference>
<dbReference type="EMBL" id="JFZB01000007">
    <property type="protein sequence ID" value="KFI28210.1"/>
    <property type="molecule type" value="Genomic_DNA"/>
</dbReference>
<evidence type="ECO:0000256" key="4">
    <source>
        <dbReference type="ARBA" id="ARBA00022571"/>
    </source>
</evidence>
<reference evidence="11 12" key="1">
    <citation type="submission" date="2014-03" db="EMBL/GenBank/DDBJ databases">
        <title>Genome of Paenirhodobacter enshiensis DW2-9.</title>
        <authorList>
            <person name="Wang D."/>
            <person name="Wang G."/>
        </authorList>
    </citation>
    <scope>NUCLEOTIDE SEQUENCE [LARGE SCALE GENOMIC DNA]</scope>
    <source>
        <strain evidence="11 12">DW2-9</strain>
    </source>
</reference>
<dbReference type="NCBIfam" id="TIGR01892">
    <property type="entry name" value="AcOrn-deacetyl"/>
    <property type="match status" value="1"/>
</dbReference>
<keyword evidence="6" id="KW-0479">Metal-binding</keyword>
<evidence type="ECO:0000256" key="1">
    <source>
        <dbReference type="ARBA" id="ARBA00001947"/>
    </source>
</evidence>
<feature type="domain" description="Peptidase M20 dimerisation" evidence="10">
    <location>
        <begin position="176"/>
        <end position="284"/>
    </location>
</feature>
<dbReference type="Gene3D" id="3.30.70.360">
    <property type="match status" value="1"/>
</dbReference>
<keyword evidence="5" id="KW-0028">Amino-acid biosynthesis</keyword>
<evidence type="ECO:0000259" key="10">
    <source>
        <dbReference type="Pfam" id="PF07687"/>
    </source>
</evidence>
<dbReference type="NCBIfam" id="NF005710">
    <property type="entry name" value="PRK07522.1"/>
    <property type="match status" value="1"/>
</dbReference>
<evidence type="ECO:0000256" key="2">
    <source>
        <dbReference type="ARBA" id="ARBA00005691"/>
    </source>
</evidence>
<dbReference type="PROSITE" id="PS00759">
    <property type="entry name" value="ARGE_DAPE_CPG2_2"/>
    <property type="match status" value="1"/>
</dbReference>
<dbReference type="GO" id="GO:0006526">
    <property type="term" value="P:L-arginine biosynthetic process"/>
    <property type="evidence" value="ECO:0007669"/>
    <property type="project" value="UniProtKB-KW"/>
</dbReference>
<dbReference type="Pfam" id="PF07687">
    <property type="entry name" value="M20_dimer"/>
    <property type="match status" value="1"/>
</dbReference>
<name>A0A086Y1R0_9RHOB</name>
<dbReference type="PANTHER" id="PTHR43808:SF31">
    <property type="entry name" value="N-ACETYL-L-CITRULLINE DEACETYLASE"/>
    <property type="match status" value="1"/>
</dbReference>
<dbReference type="STRING" id="1105367.CG50_15100"/>
<dbReference type="InterPro" id="IPR036264">
    <property type="entry name" value="Bact_exopeptidase_dim_dom"/>
</dbReference>
<gene>
    <name evidence="11" type="ORF">CG50_15100</name>
</gene>
<dbReference type="InterPro" id="IPR011650">
    <property type="entry name" value="Peptidase_M20_dimer"/>
</dbReference>
<dbReference type="EC" id="3.5.1.16" evidence="11"/>
<keyword evidence="9" id="KW-0170">Cobalt</keyword>
<dbReference type="Pfam" id="PF01546">
    <property type="entry name" value="Peptidase_M20"/>
    <property type="match status" value="1"/>
</dbReference>
<keyword evidence="4" id="KW-0055">Arginine biosynthesis</keyword>
<dbReference type="InterPro" id="IPR050072">
    <property type="entry name" value="Peptidase_M20A"/>
</dbReference>
<dbReference type="SUPFAM" id="SSF53187">
    <property type="entry name" value="Zn-dependent exopeptidases"/>
    <property type="match status" value="1"/>
</dbReference>
<comment type="caution">
    <text evidence="11">The sequence shown here is derived from an EMBL/GenBank/DDBJ whole genome shotgun (WGS) entry which is preliminary data.</text>
</comment>